<feature type="compositionally biased region" description="Acidic residues" evidence="11">
    <location>
        <begin position="16"/>
        <end position="30"/>
    </location>
</feature>
<proteinExistence type="predicted"/>
<evidence type="ECO:0000256" key="8">
    <source>
        <dbReference type="ARBA" id="ARBA00023242"/>
    </source>
</evidence>
<evidence type="ECO:0000259" key="12">
    <source>
        <dbReference type="PROSITE" id="PS51141"/>
    </source>
</evidence>
<evidence type="ECO:0000256" key="6">
    <source>
        <dbReference type="ARBA" id="ARBA00023125"/>
    </source>
</evidence>
<dbReference type="FunFam" id="4.10.1100.10:FF:000001">
    <property type="entry name" value="Squamosa promoter-binding-like protein 14"/>
    <property type="match status" value="1"/>
</dbReference>
<dbReference type="PANTHER" id="PTHR31251">
    <property type="entry name" value="SQUAMOSA PROMOTER-BINDING-LIKE PROTEIN 4"/>
    <property type="match status" value="1"/>
</dbReference>
<dbReference type="Pfam" id="PF03110">
    <property type="entry name" value="SBP"/>
    <property type="match status" value="1"/>
</dbReference>
<keyword evidence="5" id="KW-0805">Transcription regulation</keyword>
<sequence>MEITKQEGGKRKKEINEEEKYEDEDEQEDDNEKKKAQSYSVSKEAGGGSTQACCQVEYCTADMGNAKSYHRRHKVCEFHAKAPDALIAGLPQRFCQQCSRFHELPEFDDSKRSCRRHLLGHNQRRRKVSYHFQGEE</sequence>
<dbReference type="GO" id="GO:0005634">
    <property type="term" value="C:nucleus"/>
    <property type="evidence" value="ECO:0007669"/>
    <property type="project" value="UniProtKB-SubCell"/>
</dbReference>
<feature type="region of interest" description="Disordered" evidence="11">
    <location>
        <begin position="1"/>
        <end position="50"/>
    </location>
</feature>
<comment type="function">
    <text evidence="9">Probable transcriptional factor. Binds to the promoter of the SQUAMOSA gene.</text>
</comment>
<reference evidence="14" key="2">
    <citation type="submission" date="2022-03" db="EMBL/GenBank/DDBJ databases">
        <title>Draft title - Genomic analysis of global carrot germplasm unveils the trajectory of domestication and the origin of high carotenoid orange carrot.</title>
        <authorList>
            <person name="Iorizzo M."/>
            <person name="Ellison S."/>
            <person name="Senalik D."/>
            <person name="Macko-Podgorni A."/>
            <person name="Grzebelus D."/>
            <person name="Bostan H."/>
            <person name="Rolling W."/>
            <person name="Curaba J."/>
            <person name="Simon P."/>
        </authorList>
    </citation>
    <scope>NUCLEOTIDE SEQUENCE</scope>
    <source>
        <tissue evidence="14">Leaf</tissue>
    </source>
</reference>
<keyword evidence="4" id="KW-0862">Zinc</keyword>
<dbReference type="GO" id="GO:0008270">
    <property type="term" value="F:zinc ion binding"/>
    <property type="evidence" value="ECO:0007669"/>
    <property type="project" value="UniProtKB-KW"/>
</dbReference>
<gene>
    <name evidence="13" type="ORF">DCAR_008025</name>
    <name evidence="14" type="ORF">DCAR_0209068</name>
</gene>
<keyword evidence="15" id="KW-1185">Reference proteome</keyword>
<evidence type="ECO:0000256" key="9">
    <source>
        <dbReference type="ARBA" id="ARBA00056472"/>
    </source>
</evidence>
<dbReference type="STRING" id="79200.A0A166F089"/>
<dbReference type="PANTHER" id="PTHR31251:SF197">
    <property type="entry name" value="SQUAMOSA PROMOTER-BINDING-LIKE PROTEIN 16"/>
    <property type="match status" value="1"/>
</dbReference>
<keyword evidence="2" id="KW-0479">Metal-binding</keyword>
<evidence type="ECO:0000313" key="14">
    <source>
        <dbReference type="EMBL" id="WOG89829.1"/>
    </source>
</evidence>
<dbReference type="OMA" id="ICEFHAK"/>
<dbReference type="GO" id="GO:0003677">
    <property type="term" value="F:DNA binding"/>
    <property type="evidence" value="ECO:0007669"/>
    <property type="project" value="UniProtKB-KW"/>
</dbReference>
<evidence type="ECO:0000256" key="3">
    <source>
        <dbReference type="ARBA" id="ARBA00022771"/>
    </source>
</evidence>
<dbReference type="Gramene" id="KZN07188">
    <property type="protein sequence ID" value="KZN07188"/>
    <property type="gene ID" value="DCAR_008025"/>
</dbReference>
<dbReference type="AlphaFoldDB" id="A0A166F089"/>
<evidence type="ECO:0000256" key="11">
    <source>
        <dbReference type="SAM" id="MobiDB-lite"/>
    </source>
</evidence>
<dbReference type="InterPro" id="IPR044817">
    <property type="entry name" value="SBP-like"/>
</dbReference>
<dbReference type="InterPro" id="IPR004333">
    <property type="entry name" value="SBP_dom"/>
</dbReference>
<evidence type="ECO:0000256" key="2">
    <source>
        <dbReference type="ARBA" id="ARBA00022723"/>
    </source>
</evidence>
<dbReference type="EMBL" id="CP093344">
    <property type="protein sequence ID" value="WOG89829.1"/>
    <property type="molecule type" value="Genomic_DNA"/>
</dbReference>
<dbReference type="Gene3D" id="4.10.1100.10">
    <property type="entry name" value="Transcription factor, SBP-box domain"/>
    <property type="match status" value="1"/>
</dbReference>
<feature type="domain" description="SBP-type" evidence="12">
    <location>
        <begin position="51"/>
        <end position="128"/>
    </location>
</feature>
<name>A0A166F089_DAUCS</name>
<evidence type="ECO:0000256" key="5">
    <source>
        <dbReference type="ARBA" id="ARBA00023015"/>
    </source>
</evidence>
<dbReference type="SUPFAM" id="SSF103612">
    <property type="entry name" value="SBT domain"/>
    <property type="match status" value="1"/>
</dbReference>
<evidence type="ECO:0000313" key="15">
    <source>
        <dbReference type="Proteomes" id="UP000077755"/>
    </source>
</evidence>
<evidence type="ECO:0000256" key="10">
    <source>
        <dbReference type="PROSITE-ProRule" id="PRU00470"/>
    </source>
</evidence>
<dbReference type="PROSITE" id="PS51141">
    <property type="entry name" value="ZF_SBP"/>
    <property type="match status" value="1"/>
</dbReference>
<evidence type="ECO:0000256" key="1">
    <source>
        <dbReference type="ARBA" id="ARBA00004123"/>
    </source>
</evidence>
<dbReference type="EMBL" id="LNRQ01000002">
    <property type="protein sequence ID" value="KZN07188.1"/>
    <property type="molecule type" value="Genomic_DNA"/>
</dbReference>
<accession>A0A166F089</accession>
<evidence type="ECO:0000313" key="13">
    <source>
        <dbReference type="EMBL" id="KZN07188.1"/>
    </source>
</evidence>
<dbReference type="InterPro" id="IPR036893">
    <property type="entry name" value="SBP_sf"/>
</dbReference>
<protein>
    <recommendedName>
        <fullName evidence="12">SBP-type domain-containing protein</fullName>
    </recommendedName>
</protein>
<comment type="subcellular location">
    <subcellularLocation>
        <location evidence="1">Nucleus</location>
    </subcellularLocation>
</comment>
<keyword evidence="8" id="KW-0539">Nucleus</keyword>
<dbReference type="Proteomes" id="UP000077755">
    <property type="component" value="Chromosome 2"/>
</dbReference>
<keyword evidence="6" id="KW-0238">DNA-binding</keyword>
<evidence type="ECO:0000256" key="7">
    <source>
        <dbReference type="ARBA" id="ARBA00023163"/>
    </source>
</evidence>
<keyword evidence="7" id="KW-0804">Transcription</keyword>
<organism evidence="13">
    <name type="scientific">Daucus carota subsp. sativus</name>
    <name type="common">Carrot</name>
    <dbReference type="NCBI Taxonomy" id="79200"/>
    <lineage>
        <taxon>Eukaryota</taxon>
        <taxon>Viridiplantae</taxon>
        <taxon>Streptophyta</taxon>
        <taxon>Embryophyta</taxon>
        <taxon>Tracheophyta</taxon>
        <taxon>Spermatophyta</taxon>
        <taxon>Magnoliopsida</taxon>
        <taxon>eudicotyledons</taxon>
        <taxon>Gunneridae</taxon>
        <taxon>Pentapetalae</taxon>
        <taxon>asterids</taxon>
        <taxon>campanulids</taxon>
        <taxon>Apiales</taxon>
        <taxon>Apiaceae</taxon>
        <taxon>Apioideae</taxon>
        <taxon>Scandiceae</taxon>
        <taxon>Daucinae</taxon>
        <taxon>Daucus</taxon>
        <taxon>Daucus sect. Daucus</taxon>
    </lineage>
</organism>
<reference evidence="13" key="1">
    <citation type="journal article" date="2016" name="Nat. Genet.">
        <title>A high-quality carrot genome assembly provides new insights into carotenoid accumulation and asterid genome evolution.</title>
        <authorList>
            <person name="Iorizzo M."/>
            <person name="Ellison S."/>
            <person name="Senalik D."/>
            <person name="Zeng P."/>
            <person name="Satapoomin P."/>
            <person name="Huang J."/>
            <person name="Bowman M."/>
            <person name="Iovene M."/>
            <person name="Sanseverino W."/>
            <person name="Cavagnaro P."/>
            <person name="Yildiz M."/>
            <person name="Macko-Podgorni A."/>
            <person name="Moranska E."/>
            <person name="Grzebelus E."/>
            <person name="Grzebelus D."/>
            <person name="Ashrafi H."/>
            <person name="Zheng Z."/>
            <person name="Cheng S."/>
            <person name="Spooner D."/>
            <person name="Van Deynze A."/>
            <person name="Simon P."/>
        </authorList>
    </citation>
    <scope>NUCLEOTIDE SEQUENCE [LARGE SCALE GENOMIC DNA]</scope>
    <source>
        <tissue evidence="13">Leaf</tissue>
    </source>
</reference>
<evidence type="ECO:0000256" key="4">
    <source>
        <dbReference type="ARBA" id="ARBA00022833"/>
    </source>
</evidence>
<keyword evidence="3 10" id="KW-0863">Zinc-finger</keyword>